<evidence type="ECO:0000256" key="1">
    <source>
        <dbReference type="ARBA" id="ARBA00004429"/>
    </source>
</evidence>
<dbReference type="InterPro" id="IPR025669">
    <property type="entry name" value="AAA_dom"/>
</dbReference>
<feature type="transmembrane region" description="Helical" evidence="15">
    <location>
        <begin position="31"/>
        <end position="49"/>
    </location>
</feature>
<keyword evidence="14" id="KW-0175">Coiled coil</keyword>
<feature type="domain" description="Tyrosine-protein kinase G-rich" evidence="18">
    <location>
        <begin position="370"/>
        <end position="450"/>
    </location>
</feature>
<comment type="catalytic activity">
    <reaction evidence="13">
        <text>L-tyrosyl-[protein] + ATP = O-phospho-L-tyrosyl-[protein] + ADP + H(+)</text>
        <dbReference type="Rhea" id="RHEA:10596"/>
        <dbReference type="Rhea" id="RHEA-COMP:10136"/>
        <dbReference type="Rhea" id="RHEA-COMP:20101"/>
        <dbReference type="ChEBI" id="CHEBI:15378"/>
        <dbReference type="ChEBI" id="CHEBI:30616"/>
        <dbReference type="ChEBI" id="CHEBI:46858"/>
        <dbReference type="ChEBI" id="CHEBI:61978"/>
        <dbReference type="ChEBI" id="CHEBI:456216"/>
    </reaction>
</comment>
<keyword evidence="3" id="KW-1003">Cell membrane</keyword>
<dbReference type="InterPro" id="IPR050445">
    <property type="entry name" value="Bact_polysacc_biosynth/exp"/>
</dbReference>
<dbReference type="NCBIfam" id="TIGR01007">
    <property type="entry name" value="eps_fam"/>
    <property type="match status" value="1"/>
</dbReference>
<comment type="subcellular location">
    <subcellularLocation>
        <location evidence="1">Cell inner membrane</location>
        <topology evidence="1">Multi-pass membrane protein</topology>
    </subcellularLocation>
</comment>
<evidence type="ECO:0000313" key="19">
    <source>
        <dbReference type="EMBL" id="ABI56154.1"/>
    </source>
</evidence>
<evidence type="ECO:0000256" key="12">
    <source>
        <dbReference type="ARBA" id="ARBA00023137"/>
    </source>
</evidence>
<protein>
    <recommendedName>
        <fullName evidence="21">Non-specific protein-tyrosine kinase</fullName>
    </recommendedName>
</protein>
<dbReference type="eggNOG" id="COG0489">
    <property type="taxonomic scope" value="Bacteria"/>
</dbReference>
<evidence type="ECO:0000256" key="8">
    <source>
        <dbReference type="ARBA" id="ARBA00022777"/>
    </source>
</evidence>
<dbReference type="Pfam" id="PF02706">
    <property type="entry name" value="Wzz"/>
    <property type="match status" value="1"/>
</dbReference>
<evidence type="ECO:0000259" key="16">
    <source>
        <dbReference type="Pfam" id="PF02706"/>
    </source>
</evidence>
<name>Q0AAI3_ALKEH</name>
<feature type="domain" description="AAA" evidence="17">
    <location>
        <begin position="528"/>
        <end position="648"/>
    </location>
</feature>
<evidence type="ECO:0000256" key="14">
    <source>
        <dbReference type="SAM" id="Coils"/>
    </source>
</evidence>
<dbReference type="EMBL" id="CP000453">
    <property type="protein sequence ID" value="ABI56154.1"/>
    <property type="molecule type" value="Genomic_DNA"/>
</dbReference>
<keyword evidence="12" id="KW-0829">Tyrosine-protein kinase</keyword>
<dbReference type="KEGG" id="aeh:Mlg_0800"/>
<evidence type="ECO:0000313" key="20">
    <source>
        <dbReference type="Proteomes" id="UP000001962"/>
    </source>
</evidence>
<dbReference type="Gene3D" id="3.40.50.300">
    <property type="entry name" value="P-loop containing nucleotide triphosphate hydrolases"/>
    <property type="match status" value="1"/>
</dbReference>
<keyword evidence="11 15" id="KW-0472">Membrane</keyword>
<dbReference type="HOGENOM" id="CLU_009912_0_0_6"/>
<dbReference type="AlphaFoldDB" id="Q0AAI3"/>
<dbReference type="PANTHER" id="PTHR32309:SF32">
    <property type="entry name" value="TYROSINE-PROTEIN KINASE ETK-RELATED"/>
    <property type="match status" value="1"/>
</dbReference>
<evidence type="ECO:0000256" key="5">
    <source>
        <dbReference type="ARBA" id="ARBA00022679"/>
    </source>
</evidence>
<sequence>MSQYEHRPTSSDRDDEIEIGRLVEILLNGKWIIAGLSALGLALGGFYAYTSTPVYSGDMLLQVESKQATLPGLSEMLGGEQQVPTSAEVELLRSRMVVGSVVDQLDLAVQARPLPTDWREAVLGVSNPRRHIEVGRFEVSPALEGQTFIVRVLGEGQFALLEDDGGAELARGRVDETLVLDNPDGSSLQLFVHVLTGEPGDTFELVRQPRLRAIQNLRNGLNVSQRGESGILEVTYEHPDRQLIEEVLNTLGMVYVRQNVERRTEEAARSLEFLEEQLPQLQDRLQQAEDAFNAFRREHQAVDMDENTRVMLSQLVEVESELQALRLEESEKSLRFGREHPQMQSLRQRRQSLETLRAELEEELGELPERQQQLVRLRREVEVNTQLYTNLLNTAQELRISQAGTVGNARVVDDAAVGFNPVAPQTTLIMALSLLLGGMLGVGTVFGREMLRRGVEDPDALELEVGIPVYAVAPHSPAALQLEKKGRRQRTQVPLLAEKNSQDPLVESLRSLRTSLNFALLNNARNVLALTSTGPGEGKTTLSVNLAAVLAQSGQRVLLIDTDMRRGHLHIFLQNRRREPGLSGVLAGQATLEEAVSRIRENLDVLPAGTFPPNPSELLMQEGFGRLIEEQRQRYDLVILDTAPVMPVTDGVLAAAHAGPVFLVARAGYVTTRAVQSTIWRLEKNQIDTTGLVVNDLNPKRSGRSSDYYYYQYQYKARAKD</sequence>
<dbReference type="GO" id="GO:0005886">
    <property type="term" value="C:plasma membrane"/>
    <property type="evidence" value="ECO:0007669"/>
    <property type="project" value="UniProtKB-SubCell"/>
</dbReference>
<evidence type="ECO:0000256" key="4">
    <source>
        <dbReference type="ARBA" id="ARBA00022519"/>
    </source>
</evidence>
<dbReference type="eggNOG" id="COG3206">
    <property type="taxonomic scope" value="Bacteria"/>
</dbReference>
<evidence type="ECO:0000256" key="2">
    <source>
        <dbReference type="ARBA" id="ARBA00008883"/>
    </source>
</evidence>
<proteinExistence type="inferred from homology"/>
<keyword evidence="8" id="KW-0418">Kinase</keyword>
<dbReference type="SUPFAM" id="SSF52540">
    <property type="entry name" value="P-loop containing nucleoside triphosphate hydrolases"/>
    <property type="match status" value="1"/>
</dbReference>
<evidence type="ECO:0000256" key="11">
    <source>
        <dbReference type="ARBA" id="ARBA00023136"/>
    </source>
</evidence>
<evidence type="ECO:0008006" key="21">
    <source>
        <dbReference type="Google" id="ProtNLM"/>
    </source>
</evidence>
<dbReference type="CDD" id="cd05387">
    <property type="entry name" value="BY-kinase"/>
    <property type="match status" value="1"/>
</dbReference>
<keyword evidence="10 15" id="KW-1133">Transmembrane helix</keyword>
<dbReference type="GO" id="GO:0042802">
    <property type="term" value="F:identical protein binding"/>
    <property type="evidence" value="ECO:0007669"/>
    <property type="project" value="UniProtKB-ARBA"/>
</dbReference>
<reference evidence="20" key="1">
    <citation type="submission" date="2006-08" db="EMBL/GenBank/DDBJ databases">
        <title>Complete sequence of Alkalilimnicola ehrilichei MLHE-1.</title>
        <authorList>
            <person name="Copeland A."/>
            <person name="Lucas S."/>
            <person name="Lapidus A."/>
            <person name="Barry K."/>
            <person name="Detter J.C."/>
            <person name="Glavina del Rio T."/>
            <person name="Hammon N."/>
            <person name="Israni S."/>
            <person name="Dalin E."/>
            <person name="Tice H."/>
            <person name="Pitluck S."/>
            <person name="Sims D."/>
            <person name="Brettin T."/>
            <person name="Bruce D."/>
            <person name="Han C."/>
            <person name="Tapia R."/>
            <person name="Gilna P."/>
            <person name="Schmutz J."/>
            <person name="Larimer F."/>
            <person name="Land M."/>
            <person name="Hauser L."/>
            <person name="Kyrpides N."/>
            <person name="Mikhailova N."/>
            <person name="Oremland R.S."/>
            <person name="Hoeft S.E."/>
            <person name="Switzer-Blum J."/>
            <person name="Kulp T."/>
            <person name="King G."/>
            <person name="Tabita R."/>
            <person name="Witte B."/>
            <person name="Santini J.M."/>
            <person name="Basu P."/>
            <person name="Hollibaugh J.T."/>
            <person name="Xie G."/>
            <person name="Stolz J.F."/>
            <person name="Richardson P."/>
        </authorList>
    </citation>
    <scope>NUCLEOTIDE SEQUENCE [LARGE SCALE GENOMIC DNA]</scope>
    <source>
        <strain evidence="20">ATCC BAA-1101 / DSM 17681 / MLHE-1</strain>
    </source>
</reference>
<keyword evidence="20" id="KW-1185">Reference proteome</keyword>
<gene>
    <name evidence="19" type="ordered locus">Mlg_0800</name>
</gene>
<evidence type="ECO:0000259" key="18">
    <source>
        <dbReference type="Pfam" id="PF13807"/>
    </source>
</evidence>
<evidence type="ECO:0000256" key="9">
    <source>
        <dbReference type="ARBA" id="ARBA00022840"/>
    </source>
</evidence>
<keyword evidence="7" id="KW-0547">Nucleotide-binding</keyword>
<comment type="similarity">
    <text evidence="2">Belongs to the etk/wzc family.</text>
</comment>
<dbReference type="OrthoDB" id="9775724at2"/>
<evidence type="ECO:0000256" key="15">
    <source>
        <dbReference type="SAM" id="Phobius"/>
    </source>
</evidence>
<dbReference type="Pfam" id="PF23607">
    <property type="entry name" value="WZC_N"/>
    <property type="match status" value="1"/>
</dbReference>
<feature type="coiled-coil region" evidence="14">
    <location>
        <begin position="343"/>
        <end position="380"/>
    </location>
</feature>
<evidence type="ECO:0000256" key="6">
    <source>
        <dbReference type="ARBA" id="ARBA00022692"/>
    </source>
</evidence>
<keyword evidence="9" id="KW-0067">ATP-binding</keyword>
<evidence type="ECO:0000259" key="17">
    <source>
        <dbReference type="Pfam" id="PF13614"/>
    </source>
</evidence>
<keyword evidence="5" id="KW-0808">Transferase</keyword>
<dbReference type="Pfam" id="PF13614">
    <property type="entry name" value="AAA_31"/>
    <property type="match status" value="1"/>
</dbReference>
<keyword evidence="6 15" id="KW-0812">Transmembrane</keyword>
<dbReference type="PANTHER" id="PTHR32309">
    <property type="entry name" value="TYROSINE-PROTEIN KINASE"/>
    <property type="match status" value="1"/>
</dbReference>
<dbReference type="InterPro" id="IPR032807">
    <property type="entry name" value="GNVR"/>
</dbReference>
<dbReference type="GO" id="GO:0004713">
    <property type="term" value="F:protein tyrosine kinase activity"/>
    <property type="evidence" value="ECO:0007669"/>
    <property type="project" value="UniProtKB-KW"/>
</dbReference>
<feature type="domain" description="Polysaccharide chain length determinant N-terminal" evidence="16">
    <location>
        <begin position="15"/>
        <end position="105"/>
    </location>
</feature>
<keyword evidence="4" id="KW-0997">Cell inner membrane</keyword>
<evidence type="ECO:0000256" key="10">
    <source>
        <dbReference type="ARBA" id="ARBA00022989"/>
    </source>
</evidence>
<accession>Q0AAI3</accession>
<dbReference type="InterPro" id="IPR005702">
    <property type="entry name" value="Wzc-like_C"/>
</dbReference>
<dbReference type="GO" id="GO:0005524">
    <property type="term" value="F:ATP binding"/>
    <property type="evidence" value="ECO:0007669"/>
    <property type="project" value="UniProtKB-KW"/>
</dbReference>
<dbReference type="RefSeq" id="WP_011628549.1">
    <property type="nucleotide sequence ID" value="NC_008340.1"/>
</dbReference>
<feature type="coiled-coil region" evidence="14">
    <location>
        <begin position="257"/>
        <end position="298"/>
    </location>
</feature>
<evidence type="ECO:0000256" key="13">
    <source>
        <dbReference type="ARBA" id="ARBA00053015"/>
    </source>
</evidence>
<dbReference type="Proteomes" id="UP000001962">
    <property type="component" value="Chromosome"/>
</dbReference>
<evidence type="ECO:0000256" key="3">
    <source>
        <dbReference type="ARBA" id="ARBA00022475"/>
    </source>
</evidence>
<dbReference type="Pfam" id="PF13807">
    <property type="entry name" value="GNVR"/>
    <property type="match status" value="1"/>
</dbReference>
<dbReference type="InterPro" id="IPR003856">
    <property type="entry name" value="LPS_length_determ_N"/>
</dbReference>
<evidence type="ECO:0000256" key="7">
    <source>
        <dbReference type="ARBA" id="ARBA00022741"/>
    </source>
</evidence>
<dbReference type="FunFam" id="3.40.50.300:FF:000527">
    <property type="entry name" value="Tyrosine-protein kinase etk"/>
    <property type="match status" value="1"/>
</dbReference>
<dbReference type="InterPro" id="IPR027417">
    <property type="entry name" value="P-loop_NTPase"/>
</dbReference>
<organism evidence="19 20">
    <name type="scientific">Alkalilimnicola ehrlichii (strain ATCC BAA-1101 / DSM 17681 / MLHE-1)</name>
    <dbReference type="NCBI Taxonomy" id="187272"/>
    <lineage>
        <taxon>Bacteria</taxon>
        <taxon>Pseudomonadati</taxon>
        <taxon>Pseudomonadota</taxon>
        <taxon>Gammaproteobacteria</taxon>
        <taxon>Chromatiales</taxon>
        <taxon>Ectothiorhodospiraceae</taxon>
        <taxon>Alkalilimnicola</taxon>
    </lineage>
</organism>